<dbReference type="EMBL" id="MHTO01000020">
    <property type="protein sequence ID" value="OHA62115.1"/>
    <property type="molecule type" value="Genomic_DNA"/>
</dbReference>
<evidence type="ECO:0000313" key="2">
    <source>
        <dbReference type="EMBL" id="OHA62115.1"/>
    </source>
</evidence>
<dbReference type="AlphaFoldDB" id="A0A1G2QND9"/>
<feature type="transmembrane region" description="Helical" evidence="1">
    <location>
        <begin position="20"/>
        <end position="38"/>
    </location>
</feature>
<dbReference type="Proteomes" id="UP000179245">
    <property type="component" value="Unassembled WGS sequence"/>
</dbReference>
<evidence type="ECO:0000256" key="1">
    <source>
        <dbReference type="SAM" id="Phobius"/>
    </source>
</evidence>
<gene>
    <name evidence="2" type="ORF">A2117_00635</name>
</gene>
<evidence type="ECO:0008006" key="4">
    <source>
        <dbReference type="Google" id="ProtNLM"/>
    </source>
</evidence>
<comment type="caution">
    <text evidence="2">The sequence shown here is derived from an EMBL/GenBank/DDBJ whole genome shotgun (WGS) entry which is preliminary data.</text>
</comment>
<evidence type="ECO:0000313" key="3">
    <source>
        <dbReference type="Proteomes" id="UP000179245"/>
    </source>
</evidence>
<accession>A0A1G2QND9</accession>
<keyword evidence="1" id="KW-0472">Membrane</keyword>
<protein>
    <recommendedName>
        <fullName evidence="4">PilN domain-containing protein</fullName>
    </recommendedName>
</protein>
<organism evidence="2 3">
    <name type="scientific">Candidatus Wildermuthbacteria bacterium GWA2_46_15</name>
    <dbReference type="NCBI Taxonomy" id="1802443"/>
    <lineage>
        <taxon>Bacteria</taxon>
        <taxon>Candidatus Wildermuthiibacteriota</taxon>
    </lineage>
</organism>
<sequence length="176" mass="20426">MEVDLIPKKPVEKPFWQTILFYLSFAFLIISLLSLFFLSRLNKKASLEIEQISQELNQEKTKEEINLEKDILRTQKRITGFSLLASQRQPVSRVLDQIEKLAHPQVFFTKMDFNAKENKVWLGGKADNFQVLGQQARLFRAEPLIQESSLEQAGIGKGGWVEFEFEIFFNPAVFKN</sequence>
<name>A0A1G2QND9_9BACT</name>
<reference evidence="2 3" key="1">
    <citation type="journal article" date="2016" name="Nat. Commun.">
        <title>Thousands of microbial genomes shed light on interconnected biogeochemical processes in an aquifer system.</title>
        <authorList>
            <person name="Anantharaman K."/>
            <person name="Brown C.T."/>
            <person name="Hug L.A."/>
            <person name="Sharon I."/>
            <person name="Castelle C.J."/>
            <person name="Probst A.J."/>
            <person name="Thomas B.C."/>
            <person name="Singh A."/>
            <person name="Wilkins M.J."/>
            <person name="Karaoz U."/>
            <person name="Brodie E.L."/>
            <person name="Williams K.H."/>
            <person name="Hubbard S.S."/>
            <person name="Banfield J.F."/>
        </authorList>
    </citation>
    <scope>NUCLEOTIDE SEQUENCE [LARGE SCALE GENOMIC DNA]</scope>
</reference>
<keyword evidence="1" id="KW-0812">Transmembrane</keyword>
<proteinExistence type="predicted"/>
<dbReference type="STRING" id="1802443.A2117_00635"/>
<keyword evidence="1" id="KW-1133">Transmembrane helix</keyword>